<evidence type="ECO:0000256" key="4">
    <source>
        <dbReference type="ARBA" id="ARBA00023136"/>
    </source>
</evidence>
<dbReference type="OrthoDB" id="361494at2759"/>
<reference evidence="6" key="1">
    <citation type="submission" date="2007-03" db="EMBL/GenBank/DDBJ databases">
        <title>Annotation of Culex pipiens quinquefasciatus.</title>
        <authorList>
            <consortium name="The Broad Institute Genome Sequencing Platform"/>
            <person name="Atkinson P.W."/>
            <person name="Hemingway J."/>
            <person name="Christensen B.M."/>
            <person name="Higgs S."/>
            <person name="Kodira C."/>
            <person name="Hannick L."/>
            <person name="Megy K."/>
            <person name="O'Leary S."/>
            <person name="Pearson M."/>
            <person name="Haas B.J."/>
            <person name="Mauceli E."/>
            <person name="Wortman J.R."/>
            <person name="Lee N.H."/>
            <person name="Guigo R."/>
            <person name="Stanke M."/>
            <person name="Alvarado L."/>
            <person name="Amedeo P."/>
            <person name="Antoine C.H."/>
            <person name="Arensburger P."/>
            <person name="Bidwell S.L."/>
            <person name="Crawford M."/>
            <person name="Camaro F."/>
            <person name="Devon K."/>
            <person name="Engels R."/>
            <person name="Hammond M."/>
            <person name="Howarth C."/>
            <person name="Koehrsen M."/>
            <person name="Lawson D."/>
            <person name="Montgomery P."/>
            <person name="Nene V."/>
            <person name="Nusbaum C."/>
            <person name="Puiu D."/>
            <person name="Romero-Severson J."/>
            <person name="Severson D.W."/>
            <person name="Shumway M."/>
            <person name="Sisk P."/>
            <person name="Stolte C."/>
            <person name="Zeng Q."/>
            <person name="Eisenstadt E."/>
            <person name="Fraser-Liggett C."/>
            <person name="Strausberg R."/>
            <person name="Galagan J."/>
            <person name="Birren B."/>
            <person name="Collins F.H."/>
        </authorList>
    </citation>
    <scope>NUCLEOTIDE SEQUENCE [LARGE SCALE GENOMIC DNA]</scope>
    <source>
        <strain evidence="6">JHB</strain>
    </source>
</reference>
<dbReference type="Gene3D" id="2.130.10.10">
    <property type="entry name" value="YVTN repeat-like/Quinoprotein amine dehydrogenase"/>
    <property type="match status" value="1"/>
</dbReference>
<evidence type="ECO:0000313" key="8">
    <source>
        <dbReference type="Proteomes" id="UP000002320"/>
    </source>
</evidence>
<dbReference type="VEuPathDB" id="VectorBase:CPIJ013097"/>
<evidence type="ECO:0000313" key="6">
    <source>
        <dbReference type="EMBL" id="EDS38164.1"/>
    </source>
</evidence>
<dbReference type="GO" id="GO:0032933">
    <property type="term" value="P:SREBP signaling pathway"/>
    <property type="evidence" value="ECO:0007669"/>
    <property type="project" value="InterPro"/>
</dbReference>
<accession>B0X0K3</accession>
<protein>
    <submittedName>
        <fullName evidence="6 7">Uncharacterized protein</fullName>
    </submittedName>
</protein>
<dbReference type="AlphaFoldDB" id="B0X0K3"/>
<dbReference type="InterPro" id="IPR030225">
    <property type="entry name" value="SCAP"/>
</dbReference>
<keyword evidence="3" id="KW-0256">Endoplasmic reticulum</keyword>
<dbReference type="PANTHER" id="PTHR46378:SF1">
    <property type="entry name" value="STEROL REGULATORY ELEMENT-BINDING PROTEIN CLEAVAGE-ACTIVATING PROTEIN"/>
    <property type="match status" value="1"/>
</dbReference>
<dbReference type="eggNOG" id="KOG1933">
    <property type="taxonomic scope" value="Eukaryota"/>
</dbReference>
<keyword evidence="8" id="KW-1185">Reference proteome</keyword>
<name>B0X0K3_CULQU</name>
<feature type="region of interest" description="Disordered" evidence="5">
    <location>
        <begin position="170"/>
        <end position="193"/>
    </location>
</feature>
<dbReference type="GO" id="GO:0032936">
    <property type="term" value="C:SREBP-SCAP complex"/>
    <property type="evidence" value="ECO:0007669"/>
    <property type="project" value="TreeGrafter"/>
</dbReference>
<dbReference type="InterPro" id="IPR011047">
    <property type="entry name" value="Quinoprotein_ADH-like_sf"/>
</dbReference>
<dbReference type="GO" id="GO:0005789">
    <property type="term" value="C:endoplasmic reticulum membrane"/>
    <property type="evidence" value="ECO:0007669"/>
    <property type="project" value="InterPro"/>
</dbReference>
<dbReference type="VEuPathDB" id="VectorBase:CQUJHB010051"/>
<evidence type="ECO:0000313" key="7">
    <source>
        <dbReference type="EnsemblMetazoa" id="CPIJ013097-PA"/>
    </source>
</evidence>
<evidence type="ECO:0000256" key="2">
    <source>
        <dbReference type="ARBA" id="ARBA00004308"/>
    </source>
</evidence>
<reference evidence="7" key="2">
    <citation type="submission" date="2021-02" db="UniProtKB">
        <authorList>
            <consortium name="EnsemblMetazoa"/>
        </authorList>
    </citation>
    <scope>IDENTIFICATION</scope>
    <source>
        <strain evidence="7">JHB</strain>
    </source>
</reference>
<dbReference type="SUPFAM" id="SSF50998">
    <property type="entry name" value="Quinoprotein alcohol dehydrogenase-like"/>
    <property type="match status" value="1"/>
</dbReference>
<dbReference type="PANTHER" id="PTHR46378">
    <property type="entry name" value="STEROL REGULATORY ELEMENT-BINDING PROTEIN CLEAVAGE-ACTIVATING PROTEIN"/>
    <property type="match status" value="1"/>
</dbReference>
<dbReference type="EMBL" id="DS232240">
    <property type="protein sequence ID" value="EDS38164.1"/>
    <property type="molecule type" value="Genomic_DNA"/>
</dbReference>
<dbReference type="InterPro" id="IPR015943">
    <property type="entry name" value="WD40/YVTN_repeat-like_dom_sf"/>
</dbReference>
<dbReference type="EnsemblMetazoa" id="CPIJ013097-RA">
    <property type="protein sequence ID" value="CPIJ013097-PA"/>
    <property type="gene ID" value="CPIJ013097"/>
</dbReference>
<dbReference type="GO" id="GO:0032934">
    <property type="term" value="F:sterol binding"/>
    <property type="evidence" value="ECO:0007669"/>
    <property type="project" value="InterPro"/>
</dbReference>
<dbReference type="KEGG" id="cqu:CpipJ_CPIJ013097"/>
<dbReference type="Proteomes" id="UP000002320">
    <property type="component" value="Unassembled WGS sequence"/>
</dbReference>
<comment type="subcellular location">
    <subcellularLocation>
        <location evidence="2">Endomembrane system</location>
    </subcellularLocation>
    <subcellularLocation>
        <location evidence="1">Endoplasmic reticulum</location>
    </subcellularLocation>
</comment>
<organism>
    <name type="scientific">Culex quinquefasciatus</name>
    <name type="common">Southern house mosquito</name>
    <name type="synonym">Culex pungens</name>
    <dbReference type="NCBI Taxonomy" id="7176"/>
    <lineage>
        <taxon>Eukaryota</taxon>
        <taxon>Metazoa</taxon>
        <taxon>Ecdysozoa</taxon>
        <taxon>Arthropoda</taxon>
        <taxon>Hexapoda</taxon>
        <taxon>Insecta</taxon>
        <taxon>Pterygota</taxon>
        <taxon>Neoptera</taxon>
        <taxon>Endopterygota</taxon>
        <taxon>Diptera</taxon>
        <taxon>Nematocera</taxon>
        <taxon>Culicoidea</taxon>
        <taxon>Culicidae</taxon>
        <taxon>Culicinae</taxon>
        <taxon>Culicini</taxon>
        <taxon>Culex</taxon>
        <taxon>Culex</taxon>
    </lineage>
</organism>
<dbReference type="VEuPathDB" id="VectorBase:CQUJHB000758"/>
<proteinExistence type="predicted"/>
<dbReference type="STRING" id="7176.B0X0K3"/>
<dbReference type="GO" id="GO:0045540">
    <property type="term" value="P:regulation of cholesterol biosynthetic process"/>
    <property type="evidence" value="ECO:0007669"/>
    <property type="project" value="TreeGrafter"/>
</dbReference>
<dbReference type="GO" id="GO:0000139">
    <property type="term" value="C:Golgi membrane"/>
    <property type="evidence" value="ECO:0007669"/>
    <property type="project" value="InterPro"/>
</dbReference>
<evidence type="ECO:0000256" key="5">
    <source>
        <dbReference type="SAM" id="MobiDB-lite"/>
    </source>
</evidence>
<feature type="compositionally biased region" description="Polar residues" evidence="5">
    <location>
        <begin position="171"/>
        <end position="187"/>
    </location>
</feature>
<evidence type="ECO:0000256" key="3">
    <source>
        <dbReference type="ARBA" id="ARBA00022824"/>
    </source>
</evidence>
<sequence length="357" mass="39762">MDTALFFGPVELKVAKTTSRQSFKAPTITQAAAMLAGEKATPEIRRKLRRSMRSLRNFIRDTGAADWFEEFPMRRDMILLISSNYCDFVHTMTRERIGRSGRDHFNLERDGHGPPFDANVAASYRTRLCPQIAQKLSNLDEKAPHHFHWKALAAALDPLDLNDADTGDVPSINTGDVPSINTGNAPSTGRKKSYQTSPIWCLDFLDNLIVIGCADERLEFWDGTTGNLKGIYETEHTPNNGVTSIKLTGDKTQGRQIYWGFTSAYRLTNIRTGSAGSLGMFQQPNGPASVHHASEEELRCVLEFHQQGPQMPETCREVAGETVMTGSMDHTVKMFRHGHCGPSSCRCPFGPPKPSWM</sequence>
<dbReference type="InParanoid" id="B0X0K3"/>
<evidence type="ECO:0000256" key="1">
    <source>
        <dbReference type="ARBA" id="ARBA00004240"/>
    </source>
</evidence>
<keyword evidence="4" id="KW-0472">Membrane</keyword>
<dbReference type="HOGENOM" id="CLU_776730_0_0_1"/>
<gene>
    <name evidence="7" type="primary">6045898</name>
    <name evidence="6" type="ORF">CpipJ_CPIJ013097</name>
</gene>